<evidence type="ECO:0000256" key="5">
    <source>
        <dbReference type="SAM" id="Phobius"/>
    </source>
</evidence>
<dbReference type="InterPro" id="IPR002543">
    <property type="entry name" value="FtsK_dom"/>
</dbReference>
<sequence length="524" mass="58852">MKLEQRFDQSIDKGIEHAEKGLERFGTNVLVPFGNRISLGIRDVWQQKTWKTIEFAMMLGVTGVLAGMGAAADLMYFSQIPDSTFWTWLYHKQKLTPYPVASTLPVISMLAYLNRKGRKVANIQYRFQLAFERVRLSSSRTIKIDDQNRQEFPQLVQYLRDADGGSLFIFQNVGVPLDRWEKAKTSFEATLGEEISDIGDWRNSSANMVMVKLGGAKIPRKISFTEQYVSAANSLSEVVLGTSKDGPIVHDFSKNPHLIIAGATGAGKTVASTAVVYQAVKRLNGILFLIDFKGGVDYGSFEDMGIPIIDQRVKVMKLLMKLRKENDARIALFKQERGIRNIDDYNKKNKGTPLRRIFVLIDEMAVLTDAKSCPPEESDVQAMIIGLLSDAARLFRAAGIHMILTTQRPDREVMPGQIKDNVTGRLCGYFVEDIPYRIVLGFAPEPPIPNPKVWPGRFVYGTGSDYIHLQTPYFQDKHVDKQLQVNYDTGHLVLSGIVDGITHGAVEIPSLNLEKMEDMFYAES</sequence>
<dbReference type="InterPro" id="IPR050206">
    <property type="entry name" value="FtsK/SpoIIIE/SftA"/>
</dbReference>
<dbReference type="EMBL" id="JAPTNE010000039">
    <property type="protein sequence ID" value="MCZ0809603.1"/>
    <property type="molecule type" value="Genomic_DNA"/>
</dbReference>
<dbReference type="SUPFAM" id="SSF52540">
    <property type="entry name" value="P-loop containing nucleoside triphosphate hydrolases"/>
    <property type="match status" value="1"/>
</dbReference>
<dbReference type="GO" id="GO:0005524">
    <property type="term" value="F:ATP binding"/>
    <property type="evidence" value="ECO:0007669"/>
    <property type="project" value="UniProtKB-UniRule"/>
</dbReference>
<dbReference type="AlphaFoldDB" id="A0AAP3DK56"/>
<accession>A0AAP3DK56</accession>
<keyword evidence="5" id="KW-1133">Transmembrane helix</keyword>
<keyword evidence="2 4" id="KW-0547">Nucleotide-binding</keyword>
<feature type="transmembrane region" description="Helical" evidence="5">
    <location>
        <begin position="55"/>
        <end position="76"/>
    </location>
</feature>
<evidence type="ECO:0000256" key="1">
    <source>
        <dbReference type="ARBA" id="ARBA00004141"/>
    </source>
</evidence>
<evidence type="ECO:0000313" key="8">
    <source>
        <dbReference type="Proteomes" id="UP001077662"/>
    </source>
</evidence>
<keyword evidence="3 4" id="KW-0067">ATP-binding</keyword>
<feature type="transmembrane region" description="Helical" evidence="5">
    <location>
        <begin position="96"/>
        <end position="113"/>
    </location>
</feature>
<dbReference type="Proteomes" id="UP001077662">
    <property type="component" value="Unassembled WGS sequence"/>
</dbReference>
<evidence type="ECO:0000259" key="6">
    <source>
        <dbReference type="PROSITE" id="PS50901"/>
    </source>
</evidence>
<evidence type="ECO:0000313" key="7">
    <source>
        <dbReference type="EMBL" id="MCZ0809603.1"/>
    </source>
</evidence>
<keyword evidence="5" id="KW-0472">Membrane</keyword>
<feature type="domain" description="FtsK" evidence="6">
    <location>
        <begin position="245"/>
        <end position="437"/>
    </location>
</feature>
<evidence type="ECO:0000256" key="3">
    <source>
        <dbReference type="ARBA" id="ARBA00022840"/>
    </source>
</evidence>
<feature type="binding site" evidence="4">
    <location>
        <begin position="262"/>
        <end position="269"/>
    </location>
    <ligand>
        <name>ATP</name>
        <dbReference type="ChEBI" id="CHEBI:30616"/>
    </ligand>
</feature>
<organism evidence="7 8">
    <name type="scientific">Brevibacillus laterosporus</name>
    <name type="common">Bacillus laterosporus</name>
    <dbReference type="NCBI Taxonomy" id="1465"/>
    <lineage>
        <taxon>Bacteria</taxon>
        <taxon>Bacillati</taxon>
        <taxon>Bacillota</taxon>
        <taxon>Bacilli</taxon>
        <taxon>Bacillales</taxon>
        <taxon>Paenibacillaceae</taxon>
        <taxon>Brevibacillus</taxon>
    </lineage>
</organism>
<dbReference type="RefSeq" id="WP_258434611.1">
    <property type="nucleotide sequence ID" value="NZ_JANSGW010000039.1"/>
</dbReference>
<protein>
    <submittedName>
        <fullName evidence="7">FtsK/SpoIIIE domain-containing protein</fullName>
    </submittedName>
</protein>
<dbReference type="PANTHER" id="PTHR22683">
    <property type="entry name" value="SPORULATION PROTEIN RELATED"/>
    <property type="match status" value="1"/>
</dbReference>
<evidence type="ECO:0000256" key="2">
    <source>
        <dbReference type="ARBA" id="ARBA00022741"/>
    </source>
</evidence>
<dbReference type="GO" id="GO:0003677">
    <property type="term" value="F:DNA binding"/>
    <property type="evidence" value="ECO:0007669"/>
    <property type="project" value="InterPro"/>
</dbReference>
<dbReference type="InterPro" id="IPR027417">
    <property type="entry name" value="P-loop_NTPase"/>
</dbReference>
<comment type="caution">
    <text evidence="7">The sequence shown here is derived from an EMBL/GenBank/DDBJ whole genome shotgun (WGS) entry which is preliminary data.</text>
</comment>
<name>A0AAP3DK56_BRELA</name>
<keyword evidence="5" id="KW-0812">Transmembrane</keyword>
<dbReference type="Gene3D" id="3.40.50.300">
    <property type="entry name" value="P-loop containing nucleotide triphosphate hydrolases"/>
    <property type="match status" value="1"/>
</dbReference>
<dbReference type="PROSITE" id="PS50901">
    <property type="entry name" value="FTSK"/>
    <property type="match status" value="1"/>
</dbReference>
<evidence type="ECO:0000256" key="4">
    <source>
        <dbReference type="PROSITE-ProRule" id="PRU00289"/>
    </source>
</evidence>
<gene>
    <name evidence="7" type="ORF">O0554_22335</name>
</gene>
<proteinExistence type="predicted"/>
<dbReference type="PANTHER" id="PTHR22683:SF41">
    <property type="entry name" value="DNA TRANSLOCASE FTSK"/>
    <property type="match status" value="1"/>
</dbReference>
<dbReference type="Pfam" id="PF01580">
    <property type="entry name" value="FtsK_SpoIIIE"/>
    <property type="match status" value="1"/>
</dbReference>
<comment type="subcellular location">
    <subcellularLocation>
        <location evidence="1">Membrane</location>
        <topology evidence="1">Multi-pass membrane protein</topology>
    </subcellularLocation>
</comment>
<dbReference type="GO" id="GO:0016020">
    <property type="term" value="C:membrane"/>
    <property type="evidence" value="ECO:0007669"/>
    <property type="project" value="UniProtKB-SubCell"/>
</dbReference>
<reference evidence="7" key="1">
    <citation type="submission" date="2022-09" db="EMBL/GenBank/DDBJ databases">
        <title>Genome analysis and characterization of larvicidal activity of Brevibacillus strains.</title>
        <authorList>
            <person name="Patrusheva E.V."/>
            <person name="Izotova A.O."/>
            <person name="Toshchakov S.V."/>
            <person name="Sineoky S.P."/>
        </authorList>
    </citation>
    <scope>NUCLEOTIDE SEQUENCE</scope>
    <source>
        <strain evidence="7">VKPM_B-13247</strain>
    </source>
</reference>